<dbReference type="Gene3D" id="3.40.30.10">
    <property type="entry name" value="Glutaredoxin"/>
    <property type="match status" value="1"/>
</dbReference>
<reference evidence="2" key="1">
    <citation type="submission" date="2018-05" db="EMBL/GenBank/DDBJ databases">
        <authorList>
            <person name="Lanie J.A."/>
            <person name="Ng W.-L."/>
            <person name="Kazmierczak K.M."/>
            <person name="Andrzejewski T.M."/>
            <person name="Davidsen T.M."/>
            <person name="Wayne K.J."/>
            <person name="Tettelin H."/>
            <person name="Glass J.I."/>
            <person name="Rusch D."/>
            <person name="Podicherti R."/>
            <person name="Tsui H.-C.T."/>
            <person name="Winkler M.E."/>
        </authorList>
    </citation>
    <scope>NUCLEOTIDE SEQUENCE</scope>
</reference>
<protein>
    <recommendedName>
        <fullName evidence="1">Glutaredoxin domain-containing protein</fullName>
    </recommendedName>
</protein>
<dbReference type="AlphaFoldDB" id="A0A383DAP8"/>
<dbReference type="InterPro" id="IPR036249">
    <property type="entry name" value="Thioredoxin-like_sf"/>
</dbReference>
<dbReference type="EMBL" id="UINC01215625">
    <property type="protein sequence ID" value="SVE41401.1"/>
    <property type="molecule type" value="Genomic_DNA"/>
</dbReference>
<dbReference type="SUPFAM" id="SSF52833">
    <property type="entry name" value="Thioredoxin-like"/>
    <property type="match status" value="1"/>
</dbReference>
<name>A0A383DAP8_9ZZZZ</name>
<feature type="non-terminal residue" evidence="2">
    <location>
        <position position="60"/>
    </location>
</feature>
<organism evidence="2">
    <name type="scientific">marine metagenome</name>
    <dbReference type="NCBI Taxonomy" id="408172"/>
    <lineage>
        <taxon>unclassified sequences</taxon>
        <taxon>metagenomes</taxon>
        <taxon>ecological metagenomes</taxon>
    </lineage>
</organism>
<dbReference type="InterPro" id="IPR002109">
    <property type="entry name" value="Glutaredoxin"/>
</dbReference>
<evidence type="ECO:0000259" key="1">
    <source>
        <dbReference type="Pfam" id="PF00462"/>
    </source>
</evidence>
<evidence type="ECO:0000313" key="2">
    <source>
        <dbReference type="EMBL" id="SVE41401.1"/>
    </source>
</evidence>
<proteinExistence type="predicted"/>
<accession>A0A383DAP8</accession>
<feature type="domain" description="Glutaredoxin" evidence="1">
    <location>
        <begin position="6"/>
        <end position="55"/>
    </location>
</feature>
<dbReference type="PROSITE" id="PS51354">
    <property type="entry name" value="GLUTAREDOXIN_2"/>
    <property type="match status" value="1"/>
</dbReference>
<dbReference type="Pfam" id="PF00462">
    <property type="entry name" value="Glutaredoxin"/>
    <property type="match status" value="1"/>
</dbReference>
<sequence>MGAIAYLKEQCGWSRGVREVLGKYGVEYEERQIHIAENFQEMVDKTGQENQPCVQLADNL</sequence>
<gene>
    <name evidence="2" type="ORF">METZ01_LOCUS494255</name>
</gene>